<accession>A0A5M9NKG9</accession>
<dbReference type="OrthoDB" id="5591889at2"/>
<dbReference type="InterPro" id="IPR023373">
    <property type="entry name" value="YmcC_sf"/>
</dbReference>
<evidence type="ECO:0000313" key="2">
    <source>
        <dbReference type="EMBL" id="KAA8671155.1"/>
    </source>
</evidence>
<reference evidence="2 3" key="1">
    <citation type="submission" date="2019-09" db="EMBL/GenBank/DDBJ databases">
        <title>Draft genome sequence of various Type strains from the CCUG.</title>
        <authorList>
            <person name="Pineiro-Iglesias B."/>
            <person name="Tunovic T."/>
            <person name="Unosson C."/>
            <person name="Inganas E."/>
            <person name="Ohlen M."/>
            <person name="Cardew S."/>
            <person name="Jensie-Markopoulos S."/>
            <person name="Salva-Serra F."/>
            <person name="Jaen-Luchoro D."/>
            <person name="Karlsson R."/>
            <person name="Svensson-Stadler L."/>
            <person name="Chun J."/>
            <person name="Moore E."/>
        </authorList>
    </citation>
    <scope>NUCLEOTIDE SEQUENCE [LARGE SCALE GENOMIC DNA]</scope>
    <source>
        <strain evidence="2 3">CCUG 56969T</strain>
    </source>
</reference>
<evidence type="ECO:0000313" key="3">
    <source>
        <dbReference type="Proteomes" id="UP000322521"/>
    </source>
</evidence>
<dbReference type="Proteomes" id="UP000322521">
    <property type="component" value="Unassembled WGS sequence"/>
</dbReference>
<dbReference type="InterPro" id="IPR021308">
    <property type="entry name" value="GfcB"/>
</dbReference>
<name>A0A5M9NKG9_9VIBR</name>
<dbReference type="EMBL" id="VXJS01000010">
    <property type="protein sequence ID" value="KAA8671155.1"/>
    <property type="molecule type" value="Genomic_DNA"/>
</dbReference>
<feature type="chain" id="PRO_5024435451" evidence="1">
    <location>
        <begin position="20"/>
        <end position="237"/>
    </location>
</feature>
<dbReference type="PROSITE" id="PS51257">
    <property type="entry name" value="PROKAR_LIPOPROTEIN"/>
    <property type="match status" value="1"/>
</dbReference>
<keyword evidence="1" id="KW-0732">Signal</keyword>
<proteinExistence type="predicted"/>
<dbReference type="SUPFAM" id="SSF159270">
    <property type="entry name" value="YmcC-like"/>
    <property type="match status" value="1"/>
</dbReference>
<dbReference type="RefSeq" id="WP_086711845.1">
    <property type="nucleotide sequence ID" value="NZ_AP025492.1"/>
</dbReference>
<gene>
    <name evidence="2" type="ORF">F4W18_16610</name>
</gene>
<feature type="signal peptide" evidence="1">
    <location>
        <begin position="1"/>
        <end position="19"/>
    </location>
</feature>
<organism evidence="2 3">
    <name type="scientific">Vibrio gigantis</name>
    <dbReference type="NCBI Taxonomy" id="296199"/>
    <lineage>
        <taxon>Bacteria</taxon>
        <taxon>Pseudomonadati</taxon>
        <taxon>Pseudomonadota</taxon>
        <taxon>Gammaproteobacteria</taxon>
        <taxon>Vibrionales</taxon>
        <taxon>Vibrionaceae</taxon>
        <taxon>Vibrio</taxon>
    </lineage>
</organism>
<keyword evidence="3" id="KW-1185">Reference proteome</keyword>
<keyword evidence="2" id="KW-0449">Lipoprotein</keyword>
<evidence type="ECO:0000256" key="1">
    <source>
        <dbReference type="SAM" id="SignalP"/>
    </source>
</evidence>
<dbReference type="Gene3D" id="2.40.360.10">
    <property type="entry name" value="YmcC-like"/>
    <property type="match status" value="1"/>
</dbReference>
<dbReference type="AlphaFoldDB" id="A0A5M9NKG9"/>
<protein>
    <submittedName>
        <fullName evidence="2">YjbF family lipoprotein</fullName>
    </submittedName>
</protein>
<sequence>MFKPLIVSLGLLLSGCSQQFQDLNATFNEAIFGDTDVSTSAEYIQDLPYASIYAEINDQGKIFMVLAFVGQNPATGAEQLKWMSSDKAMIVTENGRVVQTLFLPYENLSGLTVKPGNALVPSFDMSVTPKAQEWQATYDWQPDYRFGYSANIVRAYLNEETVQTPIANIEARKFVEQISYPALGQDIENQYWVNKKGQVVKTVQYLGPEMTRLELTLLKPYQTNKSKPHQIKESSGE</sequence>
<dbReference type="Pfam" id="PF11102">
    <property type="entry name" value="YjbF"/>
    <property type="match status" value="1"/>
</dbReference>
<comment type="caution">
    <text evidence="2">The sequence shown here is derived from an EMBL/GenBank/DDBJ whole genome shotgun (WGS) entry which is preliminary data.</text>
</comment>